<gene>
    <name evidence="2" type="primary">CSON005874</name>
</gene>
<proteinExistence type="predicted"/>
<dbReference type="AlphaFoldDB" id="A0A336M0S7"/>
<feature type="chain" id="PRO_5016449041" evidence="1">
    <location>
        <begin position="25"/>
        <end position="136"/>
    </location>
</feature>
<dbReference type="EMBL" id="UFQT01000225">
    <property type="protein sequence ID" value="SSX22037.1"/>
    <property type="molecule type" value="Genomic_DNA"/>
</dbReference>
<name>A0A336M0S7_CULSO</name>
<protein>
    <submittedName>
        <fullName evidence="2">CSON005874 protein</fullName>
    </submittedName>
</protein>
<accession>A0A336M0S7</accession>
<dbReference type="VEuPathDB" id="VectorBase:CSON005874"/>
<reference evidence="2" key="1">
    <citation type="submission" date="2018-07" db="EMBL/GenBank/DDBJ databases">
        <authorList>
            <person name="Quirk P.G."/>
            <person name="Krulwich T.A."/>
        </authorList>
    </citation>
    <scope>NUCLEOTIDE SEQUENCE</scope>
</reference>
<sequence length="136" mass="15112">MMSIKFCILIQIFVISITLKNVLSNEVHKIEYSGNGLVRNVFIIGKCLPGARFIKVMELKTPKKPDENGNLVSLFQFNNIGYISISCVHLVVTADTDQIQYRISGGGIKRDFINIVVEGRSAKVMMSRAVAYATKA</sequence>
<evidence type="ECO:0000313" key="2">
    <source>
        <dbReference type="EMBL" id="SSX22037.1"/>
    </source>
</evidence>
<evidence type="ECO:0000256" key="1">
    <source>
        <dbReference type="SAM" id="SignalP"/>
    </source>
</evidence>
<feature type="signal peptide" evidence="1">
    <location>
        <begin position="1"/>
        <end position="24"/>
    </location>
</feature>
<keyword evidence="1" id="KW-0732">Signal</keyword>
<organism evidence="2">
    <name type="scientific">Culicoides sonorensis</name>
    <name type="common">Biting midge</name>
    <dbReference type="NCBI Taxonomy" id="179676"/>
    <lineage>
        <taxon>Eukaryota</taxon>
        <taxon>Metazoa</taxon>
        <taxon>Ecdysozoa</taxon>
        <taxon>Arthropoda</taxon>
        <taxon>Hexapoda</taxon>
        <taxon>Insecta</taxon>
        <taxon>Pterygota</taxon>
        <taxon>Neoptera</taxon>
        <taxon>Endopterygota</taxon>
        <taxon>Diptera</taxon>
        <taxon>Nematocera</taxon>
        <taxon>Chironomoidea</taxon>
        <taxon>Ceratopogonidae</taxon>
        <taxon>Ceratopogoninae</taxon>
        <taxon>Culicoides</taxon>
        <taxon>Monoculicoides</taxon>
    </lineage>
</organism>